<dbReference type="PANTHER" id="PTHR13285:SF18">
    <property type="entry name" value="PROTEIN-CYSTEINE N-PALMITOYLTRANSFERASE RASP"/>
    <property type="match status" value="1"/>
</dbReference>
<dbReference type="InterPro" id="IPR028362">
    <property type="entry name" value="AlgI"/>
</dbReference>
<dbReference type="PIRSF" id="PIRSF016636">
    <property type="entry name" value="AlgI_DltB"/>
    <property type="match status" value="1"/>
</dbReference>
<dbReference type="InterPro" id="IPR024194">
    <property type="entry name" value="Ac/AlaTfrase_AlgI/DltB"/>
</dbReference>
<feature type="transmembrane region" description="Helical" evidence="8">
    <location>
        <begin position="6"/>
        <end position="22"/>
    </location>
</feature>
<feature type="transmembrane region" description="Helical" evidence="8">
    <location>
        <begin position="49"/>
        <end position="69"/>
    </location>
</feature>
<dbReference type="RefSeq" id="WP_370595999.1">
    <property type="nucleotide sequence ID" value="NZ_JALBUR010000012.1"/>
</dbReference>
<keyword evidence="4 8" id="KW-0812">Transmembrane</keyword>
<feature type="transmembrane region" description="Helical" evidence="8">
    <location>
        <begin position="305"/>
        <end position="321"/>
    </location>
</feature>
<sequence>MVFSSITFLFIYLPIVLALYFITPLKARNIVLFLVSLLFYAWGEPKFVIIMLAVIFINWLSGILIGSINNHQKEKLILVITLIIDLGLLGFFKYAGFIINNLNLLLGLHLQQLDIELPIGISFYIFQAMTYPIDLYKKEILPQKSFVNFGTYVSMFPQLIAGPIVRYSDIEPQLTDRKITENSFADGITRFVCGLCKKVLLANTIGSISTSISSLPSNETTVVSSWLVSICFMFQLYFDFSGYSDMAIGLGKMLGFDFKENFNYPFIAQSVTDFWRRWHISLSSFFKDYVYIPLGGNQRGLPRQFLNIIIVWFLTGLWHGASWNFALWGLINGLLLIMEKLFLLKILKKAPHVIRHLYTMIVIVIAFVFFNFTDLSQALSFLSAMFGSTGKFINSAALYYLRDNFLLIITCFIASTPMLKHLKIKDSRIYQALSPALIIAGLVASTAYIISSTYNPFLYFRF</sequence>
<comment type="similarity">
    <text evidence="2 7">Belongs to the membrane-bound acyltransferase family.</text>
</comment>
<keyword evidence="7" id="KW-0012">Acyltransferase</keyword>
<evidence type="ECO:0000256" key="7">
    <source>
        <dbReference type="PIRNR" id="PIRNR016636"/>
    </source>
</evidence>
<evidence type="ECO:0000256" key="1">
    <source>
        <dbReference type="ARBA" id="ARBA00004651"/>
    </source>
</evidence>
<evidence type="ECO:0000256" key="6">
    <source>
        <dbReference type="ARBA" id="ARBA00023136"/>
    </source>
</evidence>
<feature type="transmembrane region" description="Helical" evidence="8">
    <location>
        <begin position="356"/>
        <end position="379"/>
    </location>
</feature>
<comment type="caution">
    <text evidence="9">The sequence shown here is derived from an EMBL/GenBank/DDBJ whole genome shotgun (WGS) entry which is preliminary data.</text>
</comment>
<evidence type="ECO:0000256" key="8">
    <source>
        <dbReference type="SAM" id="Phobius"/>
    </source>
</evidence>
<dbReference type="GO" id="GO:0016746">
    <property type="term" value="F:acyltransferase activity"/>
    <property type="evidence" value="ECO:0007669"/>
    <property type="project" value="UniProtKB-KW"/>
</dbReference>
<name>A0AB35U4V5_9FIRM</name>
<evidence type="ECO:0000256" key="3">
    <source>
        <dbReference type="ARBA" id="ARBA00022475"/>
    </source>
</evidence>
<dbReference type="EMBL" id="JALBUR010000012">
    <property type="protein sequence ID" value="MDX8419666.1"/>
    <property type="molecule type" value="Genomic_DNA"/>
</dbReference>
<evidence type="ECO:0000313" key="9">
    <source>
        <dbReference type="EMBL" id="MDX8419666.1"/>
    </source>
</evidence>
<keyword evidence="6 7" id="KW-0472">Membrane</keyword>
<dbReference type="GO" id="GO:0005886">
    <property type="term" value="C:plasma membrane"/>
    <property type="evidence" value="ECO:0007669"/>
    <property type="project" value="UniProtKB-SubCell"/>
</dbReference>
<accession>A0AB35U4V5</accession>
<dbReference type="Pfam" id="PF03062">
    <property type="entry name" value="MBOAT"/>
    <property type="match status" value="1"/>
</dbReference>
<gene>
    <name evidence="9" type="ORF">MOZ60_06120</name>
</gene>
<dbReference type="Proteomes" id="UP001286174">
    <property type="component" value="Unassembled WGS sequence"/>
</dbReference>
<keyword evidence="7" id="KW-0808">Transferase</keyword>
<dbReference type="GO" id="GO:0042121">
    <property type="term" value="P:alginic acid biosynthetic process"/>
    <property type="evidence" value="ECO:0007669"/>
    <property type="project" value="InterPro"/>
</dbReference>
<dbReference type="InterPro" id="IPR051085">
    <property type="entry name" value="MB_O-acyltransferase"/>
</dbReference>
<feature type="transmembrane region" description="Helical" evidence="8">
    <location>
        <begin position="429"/>
        <end position="450"/>
    </location>
</feature>
<evidence type="ECO:0000256" key="2">
    <source>
        <dbReference type="ARBA" id="ARBA00010323"/>
    </source>
</evidence>
<proteinExistence type="inferred from homology"/>
<dbReference type="PANTHER" id="PTHR13285">
    <property type="entry name" value="ACYLTRANSFERASE"/>
    <property type="match status" value="1"/>
</dbReference>
<comment type="subcellular location">
    <subcellularLocation>
        <location evidence="1">Cell membrane</location>
        <topology evidence="1">Multi-pass membrane protein</topology>
    </subcellularLocation>
</comment>
<reference evidence="9 10" key="1">
    <citation type="submission" date="2022-03" db="EMBL/GenBank/DDBJ databases">
        <title>Novel taxa within the pig intestine.</title>
        <authorList>
            <person name="Wylensek D."/>
            <person name="Bishof K."/>
            <person name="Afrizal A."/>
            <person name="Clavel T."/>
        </authorList>
    </citation>
    <scope>NUCLEOTIDE SEQUENCE [LARGE SCALE GENOMIC DNA]</scope>
    <source>
        <strain evidence="9 10">CLA-KB-P133</strain>
    </source>
</reference>
<dbReference type="AlphaFoldDB" id="A0AB35U4V5"/>
<protein>
    <submittedName>
        <fullName evidence="9">MBOAT family protein</fullName>
    </submittedName>
</protein>
<organism evidence="9 10">
    <name type="scientific">Grylomicrobium aquisgranensis</name>
    <dbReference type="NCBI Taxonomy" id="2926318"/>
    <lineage>
        <taxon>Bacteria</taxon>
        <taxon>Bacillati</taxon>
        <taxon>Bacillota</taxon>
        <taxon>Erysipelotrichia</taxon>
        <taxon>Erysipelotrichales</taxon>
        <taxon>Erysipelotrichaceae</taxon>
        <taxon>Grylomicrobium</taxon>
    </lineage>
</organism>
<feature type="transmembrane region" description="Helical" evidence="8">
    <location>
        <begin position="76"/>
        <end position="95"/>
    </location>
</feature>
<evidence type="ECO:0000313" key="10">
    <source>
        <dbReference type="Proteomes" id="UP001286174"/>
    </source>
</evidence>
<keyword evidence="5 8" id="KW-1133">Transmembrane helix</keyword>
<feature type="transmembrane region" description="Helical" evidence="8">
    <location>
        <begin position="399"/>
        <end position="417"/>
    </location>
</feature>
<keyword evidence="3 7" id="KW-1003">Cell membrane</keyword>
<dbReference type="InterPro" id="IPR004299">
    <property type="entry name" value="MBOAT_fam"/>
</dbReference>
<evidence type="ECO:0000256" key="4">
    <source>
        <dbReference type="ARBA" id="ARBA00022692"/>
    </source>
</evidence>
<evidence type="ECO:0000256" key="5">
    <source>
        <dbReference type="ARBA" id="ARBA00022989"/>
    </source>
</evidence>
<keyword evidence="10" id="KW-1185">Reference proteome</keyword>
<dbReference type="PIRSF" id="PIRSF500217">
    <property type="entry name" value="AlgI"/>
    <property type="match status" value="1"/>
</dbReference>